<feature type="signal peptide" evidence="1">
    <location>
        <begin position="1"/>
        <end position="21"/>
    </location>
</feature>
<dbReference type="AlphaFoldDB" id="A0A517TCM0"/>
<evidence type="ECO:0000313" key="2">
    <source>
        <dbReference type="EMBL" id="QDT66120.1"/>
    </source>
</evidence>
<evidence type="ECO:0000256" key="1">
    <source>
        <dbReference type="SAM" id="SignalP"/>
    </source>
</evidence>
<dbReference type="Gene3D" id="2.60.120.560">
    <property type="entry name" value="Exo-inulinase, domain 1"/>
    <property type="match status" value="1"/>
</dbReference>
<name>A0A517TCM0_9PLAN</name>
<gene>
    <name evidence="2" type="ORF">V22_33840</name>
</gene>
<dbReference type="SUPFAM" id="SSF49899">
    <property type="entry name" value="Concanavalin A-like lectins/glucanases"/>
    <property type="match status" value="1"/>
</dbReference>
<dbReference type="Proteomes" id="UP000319976">
    <property type="component" value="Chromosome"/>
</dbReference>
<dbReference type="InterPro" id="IPR013320">
    <property type="entry name" value="ConA-like_dom_sf"/>
</dbReference>
<keyword evidence="3" id="KW-1185">Reference proteome</keyword>
<accession>A0A517TCM0</accession>
<evidence type="ECO:0000313" key="3">
    <source>
        <dbReference type="Proteomes" id="UP000319976"/>
    </source>
</evidence>
<evidence type="ECO:0008006" key="4">
    <source>
        <dbReference type="Google" id="ProtNLM"/>
    </source>
</evidence>
<protein>
    <recommendedName>
        <fullName evidence="4">Laminin G domain protein</fullName>
    </recommendedName>
</protein>
<keyword evidence="1" id="KW-0732">Signal</keyword>
<dbReference type="EMBL" id="CP036316">
    <property type="protein sequence ID" value="QDT66120.1"/>
    <property type="molecule type" value="Genomic_DNA"/>
</dbReference>
<organism evidence="2 3">
    <name type="scientific">Calycomorphotria hydatis</name>
    <dbReference type="NCBI Taxonomy" id="2528027"/>
    <lineage>
        <taxon>Bacteria</taxon>
        <taxon>Pseudomonadati</taxon>
        <taxon>Planctomycetota</taxon>
        <taxon>Planctomycetia</taxon>
        <taxon>Planctomycetales</taxon>
        <taxon>Planctomycetaceae</taxon>
        <taxon>Calycomorphotria</taxon>
    </lineage>
</organism>
<reference evidence="2 3" key="1">
    <citation type="submission" date="2019-02" db="EMBL/GenBank/DDBJ databases">
        <title>Deep-cultivation of Planctomycetes and their phenomic and genomic characterization uncovers novel biology.</title>
        <authorList>
            <person name="Wiegand S."/>
            <person name="Jogler M."/>
            <person name="Boedeker C."/>
            <person name="Pinto D."/>
            <person name="Vollmers J."/>
            <person name="Rivas-Marin E."/>
            <person name="Kohn T."/>
            <person name="Peeters S.H."/>
            <person name="Heuer A."/>
            <person name="Rast P."/>
            <person name="Oberbeckmann S."/>
            <person name="Bunk B."/>
            <person name="Jeske O."/>
            <person name="Meyerdierks A."/>
            <person name="Storesund J.E."/>
            <person name="Kallscheuer N."/>
            <person name="Luecker S."/>
            <person name="Lage O.M."/>
            <person name="Pohl T."/>
            <person name="Merkel B.J."/>
            <person name="Hornburger P."/>
            <person name="Mueller R.-W."/>
            <person name="Bruemmer F."/>
            <person name="Labrenz M."/>
            <person name="Spormann A.M."/>
            <person name="Op den Camp H."/>
            <person name="Overmann J."/>
            <person name="Amann R."/>
            <person name="Jetten M.S.M."/>
            <person name="Mascher T."/>
            <person name="Medema M.H."/>
            <person name="Devos D.P."/>
            <person name="Kaster A.-K."/>
            <person name="Ovreas L."/>
            <person name="Rohde M."/>
            <person name="Galperin M.Y."/>
            <person name="Jogler C."/>
        </authorList>
    </citation>
    <scope>NUCLEOTIDE SEQUENCE [LARGE SCALE GENOMIC DNA]</scope>
    <source>
        <strain evidence="2 3">V22</strain>
    </source>
</reference>
<feature type="chain" id="PRO_5021756476" description="Laminin G domain protein" evidence="1">
    <location>
        <begin position="22"/>
        <end position="237"/>
    </location>
</feature>
<proteinExistence type="predicted"/>
<sequence length="237" mass="26539" precursor="true">MKTLACLTCCTLFLAVSTATAEEKRVFPSLADAQAKPAGELNGLPLKFFADFEEGSIDKFAPTDATAWELQSQGDNKVLSLTKRKSDYEPPVRSPHNRAIIKDLDASSFVLDVMAQSTQHDYGHRDLCLFFNYVDESHFYYVHFGKNADQNANQVFIVNNSPRTKITTVESAGTPWNDDWHHLRVERDAESGSIKVYYDDMEKPHMVASDKTFTSGSLGIGSFDDMGQFDRIAVYAE</sequence>
<dbReference type="KEGG" id="chya:V22_33840"/>